<dbReference type="Gene3D" id="2.70.150.10">
    <property type="entry name" value="Calcium-transporting ATPase, cytoplasmic transduction domain A"/>
    <property type="match status" value="1"/>
</dbReference>
<reference evidence="23 24" key="1">
    <citation type="submission" date="2020-08" db="EMBL/GenBank/DDBJ databases">
        <title>Sequencing the genomes of 1000 actinobacteria strains.</title>
        <authorList>
            <person name="Klenk H.-P."/>
        </authorList>
    </citation>
    <scope>NUCLEOTIDE SEQUENCE [LARGE SCALE GENOMIC DNA]</scope>
    <source>
        <strain evidence="23 24">DSM 105783</strain>
    </source>
</reference>
<dbReference type="GO" id="GO:0005507">
    <property type="term" value="F:copper ion binding"/>
    <property type="evidence" value="ECO:0007669"/>
    <property type="project" value="TreeGrafter"/>
</dbReference>
<dbReference type="NCBIfam" id="TIGR01494">
    <property type="entry name" value="ATPase_P-type"/>
    <property type="match status" value="1"/>
</dbReference>
<keyword evidence="4" id="KW-0813">Transport</keyword>
<proteinExistence type="inferred from homology"/>
<keyword evidence="6 20" id="KW-0812">Transmembrane</keyword>
<dbReference type="PRINTS" id="PR00119">
    <property type="entry name" value="CATATPASE"/>
</dbReference>
<dbReference type="Pfam" id="PF13473">
    <property type="entry name" value="Cupredoxin_1"/>
    <property type="match status" value="1"/>
</dbReference>
<dbReference type="Gene3D" id="3.40.50.1000">
    <property type="entry name" value="HAD superfamily/HAD-like"/>
    <property type="match status" value="1"/>
</dbReference>
<evidence type="ECO:0000256" key="14">
    <source>
        <dbReference type="ARBA" id="ARBA00023065"/>
    </source>
</evidence>
<dbReference type="InterPro" id="IPR044492">
    <property type="entry name" value="P_typ_ATPase_HD_dom"/>
</dbReference>
<dbReference type="EC" id="7.2.2.8" evidence="3"/>
<dbReference type="InterPro" id="IPR059000">
    <property type="entry name" value="ATPase_P-type_domA"/>
</dbReference>
<evidence type="ECO:0000256" key="10">
    <source>
        <dbReference type="ARBA" id="ARBA00022840"/>
    </source>
</evidence>
<dbReference type="GO" id="GO:0005524">
    <property type="term" value="F:ATP binding"/>
    <property type="evidence" value="ECO:0007669"/>
    <property type="project" value="UniProtKB-UniRule"/>
</dbReference>
<dbReference type="SFLD" id="SFLDS00003">
    <property type="entry name" value="Haloacid_Dehalogenase"/>
    <property type="match status" value="1"/>
</dbReference>
<dbReference type="PROSITE" id="PS50846">
    <property type="entry name" value="HMA_2"/>
    <property type="match status" value="1"/>
</dbReference>
<evidence type="ECO:0000256" key="2">
    <source>
        <dbReference type="ARBA" id="ARBA00006024"/>
    </source>
</evidence>
<dbReference type="NCBIfam" id="TIGR01511">
    <property type="entry name" value="ATPase-IB1_Cu"/>
    <property type="match status" value="1"/>
</dbReference>
<feature type="region of interest" description="Disordered" evidence="21">
    <location>
        <begin position="85"/>
        <end position="113"/>
    </location>
</feature>
<comment type="similarity">
    <text evidence="2 20">Belongs to the cation transport ATPase (P-type) (TC 3.A.3) family. Type IB subfamily.</text>
</comment>
<dbReference type="PRINTS" id="PR00943">
    <property type="entry name" value="CUATPASE"/>
</dbReference>
<sequence length="891" mass="93486">MQLRFDRQDNSDCTSRVVFPDLRKSVSLAAFDTTVLDLTVDEPGEYSWACGMNMLHGRLIVEPSDGGTAGDGQDGDITEERRAAVDPMPAGGNPVPASEPSGARNRGGETARSVGVGPMVEQQDRPERAEFMLPGALRSMPIDTGRAEAVLRRIPGVDSATINFGAERAVILYDPQQSDVPALERAVTEATGFPARLRAQPGSADTEDAEAKSREAELRDLRWRVGLGTLLTLPVLYGAMGPYFIDDRYVPDALQSPLMQLLLTMPVMLVVGWPVHRIGWHALANRSAEMNSLITLGTTAAFAYSLVVTFAPQVLPADVREVYYEVVSFIITVILLGRLVEAGARAGTGNAIRALIALTPATARVIRDGQEIETAVDDVRLGDEIRVRPGEKIPVDGEIIQGRSAVDESMVTGESLPVTKHVGDAVIGATVNGTGAFTMRATRVGADTALAQIIRLVQEAQSSKAPIQRLADAVSGYFVPAVVFIAIATFVLWFTVGDSLSLAVVAGVSVLIIACPCALGLATPLSIMVATGKGAALGVLVKDAAALETVRKLHTVVLDKTGTLTRGKPALTDTVPTPGYDAGELLRLAGAAEAESEHPLAAAIVAGARENGNLPRATAFDSITGKGIRATVEHYDVLIGNSRLLADAGIATAALEAEAERFAKDGKTPMYVAVDGKPAGILAVADTLKPDSSDAVAELRRNGLEVIMITGDNKATAEAIARQTGIERVLADVLPQDKSAEIRSLQDEGKLVAMVGDGINDAPALAQADVGIAIGTGTDVAIEAADVTLMSGELSGLNKTVALSRATMRNIRQNLVLAFGYNTAAIPLAAGLLYPWTGALLSPMVAGAAMALSSISVVVNSTRLNTFKAPATTGSRHDEETQSRNVAEGSR</sequence>
<evidence type="ECO:0000256" key="7">
    <source>
        <dbReference type="ARBA" id="ARBA00022723"/>
    </source>
</evidence>
<dbReference type="Pfam" id="PF00702">
    <property type="entry name" value="Hydrolase"/>
    <property type="match status" value="1"/>
</dbReference>
<evidence type="ECO:0000256" key="18">
    <source>
        <dbReference type="ARBA" id="ARBA00057500"/>
    </source>
</evidence>
<evidence type="ECO:0000256" key="17">
    <source>
        <dbReference type="ARBA" id="ARBA00049289"/>
    </source>
</evidence>
<dbReference type="SUPFAM" id="SSF49503">
    <property type="entry name" value="Cupredoxins"/>
    <property type="match status" value="1"/>
</dbReference>
<evidence type="ECO:0000313" key="23">
    <source>
        <dbReference type="EMBL" id="MBB5512152.1"/>
    </source>
</evidence>
<evidence type="ECO:0000256" key="11">
    <source>
        <dbReference type="ARBA" id="ARBA00022967"/>
    </source>
</evidence>
<comment type="caution">
    <text evidence="23">The sequence shown here is derived from an EMBL/GenBank/DDBJ whole genome shotgun (WGS) entry which is preliminary data.</text>
</comment>
<dbReference type="InterPro" id="IPR036163">
    <property type="entry name" value="HMA_dom_sf"/>
</dbReference>
<evidence type="ECO:0000256" key="1">
    <source>
        <dbReference type="ARBA" id="ARBA00004651"/>
    </source>
</evidence>
<feature type="transmembrane region" description="Helical" evidence="20">
    <location>
        <begin position="815"/>
        <end position="834"/>
    </location>
</feature>
<gene>
    <name evidence="23" type="ORF">HD598_000839</name>
</gene>
<evidence type="ECO:0000256" key="13">
    <source>
        <dbReference type="ARBA" id="ARBA00023008"/>
    </source>
</evidence>
<comment type="catalytic activity">
    <reaction evidence="17">
        <text>Cu(+)(in) + ATP + H2O = Cu(+)(out) + ADP + phosphate + H(+)</text>
        <dbReference type="Rhea" id="RHEA:25792"/>
        <dbReference type="ChEBI" id="CHEBI:15377"/>
        <dbReference type="ChEBI" id="CHEBI:15378"/>
        <dbReference type="ChEBI" id="CHEBI:30616"/>
        <dbReference type="ChEBI" id="CHEBI:43474"/>
        <dbReference type="ChEBI" id="CHEBI:49552"/>
        <dbReference type="ChEBI" id="CHEBI:456216"/>
        <dbReference type="EC" id="7.2.2.8"/>
    </reaction>
</comment>
<name>A0A7W8WZD3_9MICC</name>
<feature type="transmembrane region" description="Helical" evidence="20">
    <location>
        <begin position="257"/>
        <end position="276"/>
    </location>
</feature>
<evidence type="ECO:0000256" key="6">
    <source>
        <dbReference type="ARBA" id="ARBA00022692"/>
    </source>
</evidence>
<evidence type="ECO:0000313" key="24">
    <source>
        <dbReference type="Proteomes" id="UP000580797"/>
    </source>
</evidence>
<dbReference type="SFLD" id="SFLDF00027">
    <property type="entry name" value="p-type_atpase"/>
    <property type="match status" value="1"/>
</dbReference>
<dbReference type="InterPro" id="IPR018303">
    <property type="entry name" value="ATPase_P-typ_P_site"/>
</dbReference>
<dbReference type="Proteomes" id="UP000580797">
    <property type="component" value="Unassembled WGS sequence"/>
</dbReference>
<dbReference type="SUPFAM" id="SSF56784">
    <property type="entry name" value="HAD-like"/>
    <property type="match status" value="1"/>
</dbReference>
<dbReference type="FunFam" id="2.70.150.10:FF:000020">
    <property type="entry name" value="Copper-exporting P-type ATPase A"/>
    <property type="match status" value="1"/>
</dbReference>
<dbReference type="InterPro" id="IPR028096">
    <property type="entry name" value="EfeO_Cupredoxin"/>
</dbReference>
<evidence type="ECO:0000256" key="20">
    <source>
        <dbReference type="RuleBase" id="RU362081"/>
    </source>
</evidence>
<dbReference type="CDD" id="cd00371">
    <property type="entry name" value="HMA"/>
    <property type="match status" value="1"/>
</dbReference>
<feature type="transmembrane region" description="Helical" evidence="20">
    <location>
        <begin position="840"/>
        <end position="859"/>
    </location>
</feature>
<dbReference type="InterPro" id="IPR023299">
    <property type="entry name" value="ATPase_P-typ_cyto_dom_N"/>
</dbReference>
<evidence type="ECO:0000256" key="4">
    <source>
        <dbReference type="ARBA" id="ARBA00022448"/>
    </source>
</evidence>
<evidence type="ECO:0000259" key="22">
    <source>
        <dbReference type="PROSITE" id="PS50846"/>
    </source>
</evidence>
<organism evidence="23 24">
    <name type="scientific">Neomicrococcus aestuarii</name>
    <dbReference type="NCBI Taxonomy" id="556325"/>
    <lineage>
        <taxon>Bacteria</taxon>
        <taxon>Bacillati</taxon>
        <taxon>Actinomycetota</taxon>
        <taxon>Actinomycetes</taxon>
        <taxon>Micrococcales</taxon>
        <taxon>Micrococcaceae</taxon>
        <taxon>Neomicrococcus</taxon>
    </lineage>
</organism>
<keyword evidence="13" id="KW-0186">Copper</keyword>
<keyword evidence="14" id="KW-0406">Ion transport</keyword>
<feature type="transmembrane region" description="Helical" evidence="20">
    <location>
        <begin position="223"/>
        <end position="245"/>
    </location>
</feature>
<feature type="transmembrane region" description="Helical" evidence="20">
    <location>
        <begin position="500"/>
        <end position="523"/>
    </location>
</feature>
<dbReference type="Gene3D" id="3.40.1110.10">
    <property type="entry name" value="Calcium-transporting ATPase, cytoplasmic domain N"/>
    <property type="match status" value="1"/>
</dbReference>
<dbReference type="Pfam" id="PF00122">
    <property type="entry name" value="E1-E2_ATPase"/>
    <property type="match status" value="1"/>
</dbReference>
<evidence type="ECO:0000256" key="5">
    <source>
        <dbReference type="ARBA" id="ARBA00022475"/>
    </source>
</evidence>
<dbReference type="SUPFAM" id="SSF81665">
    <property type="entry name" value="Calcium ATPase, transmembrane domain M"/>
    <property type="match status" value="1"/>
</dbReference>
<dbReference type="InterPro" id="IPR006121">
    <property type="entry name" value="HMA_dom"/>
</dbReference>
<comment type="function">
    <text evidence="18">Necessary for copper homeostasis and likely functions as a copper exporter. Also required for full virulence.</text>
</comment>
<keyword evidence="5 20" id="KW-1003">Cell membrane</keyword>
<evidence type="ECO:0000256" key="21">
    <source>
        <dbReference type="SAM" id="MobiDB-lite"/>
    </source>
</evidence>
<keyword evidence="12 20" id="KW-1133">Transmembrane helix</keyword>
<feature type="domain" description="HMA" evidence="22">
    <location>
        <begin position="127"/>
        <end position="196"/>
    </location>
</feature>
<dbReference type="CDD" id="cd02094">
    <property type="entry name" value="P-type_ATPase_Cu-like"/>
    <property type="match status" value="1"/>
</dbReference>
<dbReference type="GO" id="GO:0140581">
    <property type="term" value="F:P-type monovalent copper transporter activity"/>
    <property type="evidence" value="ECO:0007669"/>
    <property type="project" value="UniProtKB-EC"/>
</dbReference>
<evidence type="ECO:0000256" key="8">
    <source>
        <dbReference type="ARBA" id="ARBA00022741"/>
    </source>
</evidence>
<evidence type="ECO:0000256" key="12">
    <source>
        <dbReference type="ARBA" id="ARBA00022989"/>
    </source>
</evidence>
<dbReference type="GO" id="GO:0005886">
    <property type="term" value="C:plasma membrane"/>
    <property type="evidence" value="ECO:0007669"/>
    <property type="project" value="UniProtKB-SubCell"/>
</dbReference>
<feature type="region of interest" description="Disordered" evidence="21">
    <location>
        <begin position="869"/>
        <end position="891"/>
    </location>
</feature>
<dbReference type="PROSITE" id="PS00154">
    <property type="entry name" value="ATPASE_E1_E2"/>
    <property type="match status" value="1"/>
</dbReference>
<feature type="transmembrane region" description="Helical" evidence="20">
    <location>
        <begin position="288"/>
        <end position="310"/>
    </location>
</feature>
<keyword evidence="7 20" id="KW-0479">Metal-binding</keyword>
<dbReference type="GO" id="GO:0016887">
    <property type="term" value="F:ATP hydrolysis activity"/>
    <property type="evidence" value="ECO:0007669"/>
    <property type="project" value="InterPro"/>
</dbReference>
<feature type="transmembrane region" description="Helical" evidence="20">
    <location>
        <begin position="474"/>
        <end position="494"/>
    </location>
</feature>
<dbReference type="GO" id="GO:0043682">
    <property type="term" value="F:P-type divalent copper transporter activity"/>
    <property type="evidence" value="ECO:0007669"/>
    <property type="project" value="TreeGrafter"/>
</dbReference>
<dbReference type="InterPro" id="IPR027256">
    <property type="entry name" value="P-typ_ATPase_IB"/>
</dbReference>
<evidence type="ECO:0000256" key="19">
    <source>
        <dbReference type="ARBA" id="ARBA00068364"/>
    </source>
</evidence>
<evidence type="ECO:0000256" key="16">
    <source>
        <dbReference type="ARBA" id="ARBA00033239"/>
    </source>
</evidence>
<comment type="subcellular location">
    <subcellularLocation>
        <location evidence="1">Cell membrane</location>
        <topology evidence="1">Multi-pass membrane protein</topology>
    </subcellularLocation>
</comment>
<accession>A0A7W8WZD3</accession>
<keyword evidence="11" id="KW-1278">Translocase</keyword>
<dbReference type="InterPro" id="IPR008250">
    <property type="entry name" value="ATPase_P-typ_transduc_dom_A_sf"/>
</dbReference>
<dbReference type="PANTHER" id="PTHR43520:SF8">
    <property type="entry name" value="P-TYPE CU(+) TRANSPORTER"/>
    <property type="match status" value="1"/>
</dbReference>
<dbReference type="Gene3D" id="3.30.70.100">
    <property type="match status" value="1"/>
</dbReference>
<dbReference type="SFLD" id="SFLDG00002">
    <property type="entry name" value="C1.7:_P-type_atpase_like"/>
    <property type="match status" value="1"/>
</dbReference>
<dbReference type="AlphaFoldDB" id="A0A7W8WZD3"/>
<dbReference type="GO" id="GO:0055070">
    <property type="term" value="P:copper ion homeostasis"/>
    <property type="evidence" value="ECO:0007669"/>
    <property type="project" value="TreeGrafter"/>
</dbReference>
<dbReference type="InterPro" id="IPR036412">
    <property type="entry name" value="HAD-like_sf"/>
</dbReference>
<keyword evidence="8 20" id="KW-0547">Nucleotide-binding</keyword>
<keyword evidence="9" id="KW-0187">Copper transport</keyword>
<dbReference type="SUPFAM" id="SSF81653">
    <property type="entry name" value="Calcium ATPase, transduction domain A"/>
    <property type="match status" value="1"/>
</dbReference>
<keyword evidence="10 20" id="KW-0067">ATP-binding</keyword>
<feature type="transmembrane region" description="Helical" evidence="20">
    <location>
        <begin position="322"/>
        <end position="340"/>
    </location>
</feature>
<dbReference type="PANTHER" id="PTHR43520">
    <property type="entry name" value="ATP7, ISOFORM B"/>
    <property type="match status" value="1"/>
</dbReference>
<dbReference type="InterPro" id="IPR023214">
    <property type="entry name" value="HAD_sf"/>
</dbReference>
<dbReference type="Gene3D" id="2.60.40.420">
    <property type="entry name" value="Cupredoxins - blue copper proteins"/>
    <property type="match status" value="1"/>
</dbReference>
<dbReference type="EMBL" id="JACHDR010000001">
    <property type="protein sequence ID" value="MBB5512152.1"/>
    <property type="molecule type" value="Genomic_DNA"/>
</dbReference>
<dbReference type="InterPro" id="IPR008972">
    <property type="entry name" value="Cupredoxin"/>
</dbReference>
<protein>
    <recommendedName>
        <fullName evidence="19">Probable copper-exporting P-type ATPase V</fullName>
        <ecNumber evidence="3">7.2.2.8</ecNumber>
    </recommendedName>
    <alternativeName>
        <fullName evidence="16">Cu(+)-exporting ATPase</fullName>
    </alternativeName>
</protein>
<dbReference type="InterPro" id="IPR001757">
    <property type="entry name" value="P_typ_ATPase"/>
</dbReference>
<dbReference type="InterPro" id="IPR023298">
    <property type="entry name" value="ATPase_P-typ_TM_dom_sf"/>
</dbReference>
<dbReference type="SUPFAM" id="SSF55008">
    <property type="entry name" value="HMA, heavy metal-associated domain"/>
    <property type="match status" value="1"/>
</dbReference>
<evidence type="ECO:0000256" key="15">
    <source>
        <dbReference type="ARBA" id="ARBA00023136"/>
    </source>
</evidence>
<evidence type="ECO:0000256" key="3">
    <source>
        <dbReference type="ARBA" id="ARBA00012517"/>
    </source>
</evidence>
<dbReference type="NCBIfam" id="TIGR01525">
    <property type="entry name" value="ATPase-IB_hvy"/>
    <property type="match status" value="1"/>
</dbReference>
<dbReference type="FunFam" id="3.40.50.1000:FF:000144">
    <property type="entry name" value="copper-transporting ATPase 1 isoform X2"/>
    <property type="match status" value="1"/>
</dbReference>
<keyword evidence="15 20" id="KW-0472">Membrane</keyword>
<evidence type="ECO:0000256" key="9">
    <source>
        <dbReference type="ARBA" id="ARBA00022796"/>
    </source>
</evidence>